<dbReference type="SUPFAM" id="SSF53383">
    <property type="entry name" value="PLP-dependent transferases"/>
    <property type="match status" value="1"/>
</dbReference>
<comment type="function">
    <text evidence="7">Catalyzes reversively the conversion of L-aspartate beta-semialdehyde (ASA) to L-2,4-diaminobutyrate (DABA) by transamination with L-glutamate.</text>
</comment>
<dbReference type="NCBIfam" id="TIGR02407">
    <property type="entry name" value="ectoine_ectB"/>
    <property type="match status" value="1"/>
</dbReference>
<dbReference type="InterPro" id="IPR049704">
    <property type="entry name" value="Aminotrans_3_PPA_site"/>
</dbReference>
<reference evidence="8 9" key="1">
    <citation type="journal article" date="2014" name="Int. J. Syst. Evol. Microbiol.">
        <title>Complete genome sequence of Corynebacterium casei LMG S-19264T (=DSM 44701T), isolated from a smear-ripened cheese.</title>
        <authorList>
            <consortium name="US DOE Joint Genome Institute (JGI-PGF)"/>
            <person name="Walter F."/>
            <person name="Albersmeier A."/>
            <person name="Kalinowski J."/>
            <person name="Ruckert C."/>
        </authorList>
    </citation>
    <scope>NUCLEOTIDE SEQUENCE [LARGE SCALE GENOMIC DNA]</scope>
    <source>
        <strain evidence="8 9">CGMCC 1.7286</strain>
    </source>
</reference>
<dbReference type="GO" id="GO:0045303">
    <property type="term" value="F:diaminobutyrate-2-oxoglutarate transaminase activity"/>
    <property type="evidence" value="ECO:0007669"/>
    <property type="project" value="UniProtKB-EC"/>
</dbReference>
<evidence type="ECO:0000256" key="4">
    <source>
        <dbReference type="ARBA" id="ARBA00022679"/>
    </source>
</evidence>
<dbReference type="NCBIfam" id="TIGR00709">
    <property type="entry name" value="dat"/>
    <property type="match status" value="1"/>
</dbReference>
<dbReference type="InterPro" id="IPR004637">
    <property type="entry name" value="Dat"/>
</dbReference>
<dbReference type="EC" id="2.6.1.76" evidence="7"/>
<dbReference type="InterPro" id="IPR012773">
    <property type="entry name" value="Ectoine_EctB"/>
</dbReference>
<dbReference type="EMBL" id="BMLT01000002">
    <property type="protein sequence ID" value="GGO77929.1"/>
    <property type="molecule type" value="Genomic_DNA"/>
</dbReference>
<evidence type="ECO:0000256" key="1">
    <source>
        <dbReference type="ARBA" id="ARBA00001933"/>
    </source>
</evidence>
<evidence type="ECO:0000313" key="8">
    <source>
        <dbReference type="EMBL" id="GGO77929.1"/>
    </source>
</evidence>
<organism evidence="8 9">
    <name type="scientific">Marinobacterium nitratireducens</name>
    <dbReference type="NCBI Taxonomy" id="518897"/>
    <lineage>
        <taxon>Bacteria</taxon>
        <taxon>Pseudomonadati</taxon>
        <taxon>Pseudomonadota</taxon>
        <taxon>Gammaproteobacteria</taxon>
        <taxon>Oceanospirillales</taxon>
        <taxon>Oceanospirillaceae</taxon>
        <taxon>Marinobacterium</taxon>
    </lineage>
</organism>
<dbReference type="CDD" id="cd00610">
    <property type="entry name" value="OAT_like"/>
    <property type="match status" value="1"/>
</dbReference>
<evidence type="ECO:0000256" key="5">
    <source>
        <dbReference type="ARBA" id="ARBA00022898"/>
    </source>
</evidence>
<evidence type="ECO:0000256" key="6">
    <source>
        <dbReference type="RuleBase" id="RU003560"/>
    </source>
</evidence>
<evidence type="ECO:0000256" key="7">
    <source>
        <dbReference type="RuleBase" id="RU365034"/>
    </source>
</evidence>
<gene>
    <name evidence="8" type="primary">ectB</name>
    <name evidence="8" type="ORF">GCM10011348_08610</name>
</gene>
<comment type="similarity">
    <text evidence="2 6">Belongs to the class-III pyridoxal-phosphate-dependent aminotransferase family.</text>
</comment>
<dbReference type="Gene3D" id="3.40.640.10">
    <property type="entry name" value="Type I PLP-dependent aspartate aminotransferase-like (Major domain)"/>
    <property type="match status" value="1"/>
</dbReference>
<comment type="caution">
    <text evidence="8">The sequence shown here is derived from an EMBL/GenBank/DDBJ whole genome shotgun (WGS) entry which is preliminary data.</text>
</comment>
<dbReference type="Pfam" id="PF00202">
    <property type="entry name" value="Aminotran_3"/>
    <property type="match status" value="1"/>
</dbReference>
<comment type="pathway">
    <text evidence="7">Amine and polyamine biosynthesis; ectoine biosynthesis; L-ectoine from L-aspartate 4-semialdehyde: step 1/3.</text>
</comment>
<sequence length="443" mass="48552">MADSHRTDHPIRIKTGEIMNIFEQNESGIRSYCRSFPVVFKQAKGAELIARDGTRYIDFLAGAGTLNYGHNNPVLKNALLEYIEADGLTHGLDMHSDAKETFLEVFNRVILEPRDMGDCVLQFTGPTGANAVEAALKLARKVKGRRNIISFTNGFHGCTLGALAATGNQHHRGAAGTALTDVTRMPFDGYMGDKLNTIAYMDKLLSDPSSGIDKPAAVIVETVQGEGGLNVASAEWMRRLERLCRKHDMLLIVDDIQAGCGRTGTFFSFEEMGIKPDMVTLSKSLSGYGLPFAVLVMRKELDQWKPGEHNGTFRGNNHAFVTAATAIETFWNDKQFGDEVKRKGELVRERMQNIVRRHGPDSLKVKGRGLMVGIECPDGDIASSVCRRAFERNLVIETSGAHDQVVKCLCPLTISDEQLRTALDILDGAFAGAMAENLETAAS</sequence>
<evidence type="ECO:0000256" key="3">
    <source>
        <dbReference type="ARBA" id="ARBA00022576"/>
    </source>
</evidence>
<name>A0A917Z8I2_9GAMM</name>
<dbReference type="InterPro" id="IPR005814">
    <property type="entry name" value="Aminotrans_3"/>
</dbReference>
<dbReference type="GO" id="GO:0047307">
    <property type="term" value="F:diaminobutyrate-pyruvate transaminase activity"/>
    <property type="evidence" value="ECO:0007669"/>
    <property type="project" value="InterPro"/>
</dbReference>
<dbReference type="GO" id="GO:0019491">
    <property type="term" value="P:ectoine biosynthetic process"/>
    <property type="evidence" value="ECO:0007669"/>
    <property type="project" value="InterPro"/>
</dbReference>
<accession>A0A917Z8I2</accession>
<proteinExistence type="inferred from homology"/>
<dbReference type="GO" id="GO:0030170">
    <property type="term" value="F:pyridoxal phosphate binding"/>
    <property type="evidence" value="ECO:0007669"/>
    <property type="project" value="InterPro"/>
</dbReference>
<comment type="catalytic activity">
    <reaction evidence="7">
        <text>L-2,4-diaminobutanoate + 2-oxoglutarate = L-aspartate 4-semialdehyde + L-glutamate</text>
        <dbReference type="Rhea" id="RHEA:11160"/>
        <dbReference type="ChEBI" id="CHEBI:16810"/>
        <dbReference type="ChEBI" id="CHEBI:29985"/>
        <dbReference type="ChEBI" id="CHEBI:58761"/>
        <dbReference type="ChEBI" id="CHEBI:537519"/>
        <dbReference type="EC" id="2.6.1.76"/>
    </reaction>
</comment>
<keyword evidence="9" id="KW-1185">Reference proteome</keyword>
<dbReference type="InterPro" id="IPR015421">
    <property type="entry name" value="PyrdxlP-dep_Trfase_major"/>
</dbReference>
<dbReference type="Gene3D" id="3.90.1150.10">
    <property type="entry name" value="Aspartate Aminotransferase, domain 1"/>
    <property type="match status" value="1"/>
</dbReference>
<dbReference type="InterPro" id="IPR015424">
    <property type="entry name" value="PyrdxlP-dep_Trfase"/>
</dbReference>
<keyword evidence="5 6" id="KW-0663">Pyridoxal phosphate</keyword>
<dbReference type="AlphaFoldDB" id="A0A917Z8I2"/>
<dbReference type="NCBIfam" id="NF006733">
    <property type="entry name" value="PRK09264.1"/>
    <property type="match status" value="1"/>
</dbReference>
<keyword evidence="4 7" id="KW-0808">Transferase</keyword>
<evidence type="ECO:0000256" key="2">
    <source>
        <dbReference type="ARBA" id="ARBA00008954"/>
    </source>
</evidence>
<dbReference type="InterPro" id="IPR015422">
    <property type="entry name" value="PyrdxlP-dep_Trfase_small"/>
</dbReference>
<protein>
    <recommendedName>
        <fullName evidence="7">Diaminobutyrate--2-oxoglutarate transaminase</fullName>
        <ecNumber evidence="7">2.6.1.76</ecNumber>
    </recommendedName>
    <alternativeName>
        <fullName evidence="7">DABA aminotransferase</fullName>
    </alternativeName>
</protein>
<dbReference type="PANTHER" id="PTHR43552">
    <property type="entry name" value="DIAMINOBUTYRATE--2-OXOGLUTARATE AMINOTRANSFERASE"/>
    <property type="match status" value="1"/>
</dbReference>
<dbReference type="Proteomes" id="UP000599578">
    <property type="component" value="Unassembled WGS sequence"/>
</dbReference>
<dbReference type="PANTHER" id="PTHR43552:SF2">
    <property type="entry name" value="DIAMINOBUTYRATE--2-OXOGLUTARATE TRANSAMINASE"/>
    <property type="match status" value="1"/>
</dbReference>
<dbReference type="PIRSF" id="PIRSF000521">
    <property type="entry name" value="Transaminase_4ab_Lys_Orn"/>
    <property type="match status" value="1"/>
</dbReference>
<comment type="cofactor">
    <cofactor evidence="1 7">
        <name>pyridoxal 5'-phosphate</name>
        <dbReference type="ChEBI" id="CHEBI:597326"/>
    </cofactor>
</comment>
<dbReference type="PROSITE" id="PS00600">
    <property type="entry name" value="AA_TRANSFER_CLASS_3"/>
    <property type="match status" value="1"/>
</dbReference>
<evidence type="ECO:0000313" key="9">
    <source>
        <dbReference type="Proteomes" id="UP000599578"/>
    </source>
</evidence>
<keyword evidence="3 7" id="KW-0032">Aminotransferase</keyword>